<sequence>MQENHKTGASPSRSSRKLDRFLGLEPCAYWSLPQGRRNPMMIRMSGMAKLHFLGPATTLGPRRPRKRSSIPPP</sequence>
<proteinExistence type="predicted"/>
<reference evidence="2 3" key="1">
    <citation type="submission" date="2020-02" db="EMBL/GenBank/DDBJ databases">
        <authorList>
            <person name="Ferguson B K."/>
        </authorList>
    </citation>
    <scope>NUCLEOTIDE SEQUENCE [LARGE SCALE GENOMIC DNA]</scope>
</reference>
<dbReference type="EMBL" id="CADCXU010012751">
    <property type="protein sequence ID" value="CAB0002634.1"/>
    <property type="molecule type" value="Genomic_DNA"/>
</dbReference>
<protein>
    <submittedName>
        <fullName evidence="2">Uncharacterized protein</fullName>
    </submittedName>
</protein>
<evidence type="ECO:0000313" key="3">
    <source>
        <dbReference type="Proteomes" id="UP000479000"/>
    </source>
</evidence>
<organism evidence="2 3">
    <name type="scientific">Nesidiocoris tenuis</name>
    <dbReference type="NCBI Taxonomy" id="355587"/>
    <lineage>
        <taxon>Eukaryota</taxon>
        <taxon>Metazoa</taxon>
        <taxon>Ecdysozoa</taxon>
        <taxon>Arthropoda</taxon>
        <taxon>Hexapoda</taxon>
        <taxon>Insecta</taxon>
        <taxon>Pterygota</taxon>
        <taxon>Neoptera</taxon>
        <taxon>Paraneoptera</taxon>
        <taxon>Hemiptera</taxon>
        <taxon>Heteroptera</taxon>
        <taxon>Panheteroptera</taxon>
        <taxon>Cimicomorpha</taxon>
        <taxon>Miridae</taxon>
        <taxon>Dicyphina</taxon>
        <taxon>Nesidiocoris</taxon>
    </lineage>
</organism>
<feature type="compositionally biased region" description="Basic residues" evidence="1">
    <location>
        <begin position="62"/>
        <end position="73"/>
    </location>
</feature>
<feature type="region of interest" description="Disordered" evidence="1">
    <location>
        <begin position="54"/>
        <end position="73"/>
    </location>
</feature>
<dbReference type="Proteomes" id="UP000479000">
    <property type="component" value="Unassembled WGS sequence"/>
</dbReference>
<keyword evidence="3" id="KW-1185">Reference proteome</keyword>
<dbReference type="AlphaFoldDB" id="A0A6H5GGI3"/>
<evidence type="ECO:0000313" key="2">
    <source>
        <dbReference type="EMBL" id="CAB0002634.1"/>
    </source>
</evidence>
<evidence type="ECO:0000256" key="1">
    <source>
        <dbReference type="SAM" id="MobiDB-lite"/>
    </source>
</evidence>
<accession>A0A6H5GGI3</accession>
<gene>
    <name evidence="2" type="ORF">NTEN_LOCUS8421</name>
</gene>
<name>A0A6H5GGI3_9HEMI</name>